<accession>A0A1R3GEV8</accession>
<proteinExistence type="predicted"/>
<dbReference type="AlphaFoldDB" id="A0A1R3GEV8"/>
<name>A0A1R3GEV8_COCAP</name>
<evidence type="ECO:0000313" key="1">
    <source>
        <dbReference type="EMBL" id="OMO56607.1"/>
    </source>
</evidence>
<dbReference type="Gramene" id="OMO56607">
    <property type="protein sequence ID" value="OMO56607"/>
    <property type="gene ID" value="CCACVL1_26426"/>
</dbReference>
<dbReference type="EMBL" id="AWWV01014479">
    <property type="protein sequence ID" value="OMO56607.1"/>
    <property type="molecule type" value="Genomic_DNA"/>
</dbReference>
<comment type="caution">
    <text evidence="1">The sequence shown here is derived from an EMBL/GenBank/DDBJ whole genome shotgun (WGS) entry which is preliminary data.</text>
</comment>
<protein>
    <submittedName>
        <fullName evidence="1">Uncharacterized protein</fullName>
    </submittedName>
</protein>
<reference evidence="1 2" key="1">
    <citation type="submission" date="2013-09" db="EMBL/GenBank/DDBJ databases">
        <title>Corchorus capsularis genome sequencing.</title>
        <authorList>
            <person name="Alam M."/>
            <person name="Haque M.S."/>
            <person name="Islam M.S."/>
            <person name="Emdad E.M."/>
            <person name="Islam M.M."/>
            <person name="Ahmed B."/>
            <person name="Halim A."/>
            <person name="Hossen Q.M.M."/>
            <person name="Hossain M.Z."/>
            <person name="Ahmed R."/>
            <person name="Khan M.M."/>
            <person name="Islam R."/>
            <person name="Rashid M.M."/>
            <person name="Khan S.A."/>
            <person name="Rahman M.S."/>
            <person name="Alam M."/>
        </authorList>
    </citation>
    <scope>NUCLEOTIDE SEQUENCE [LARGE SCALE GENOMIC DNA]</scope>
    <source>
        <strain evidence="2">cv. CVL-1</strain>
        <tissue evidence="1">Whole seedling</tissue>
    </source>
</reference>
<sequence length="28" mass="2805">MAVVEGINKIVSDEVVDSTTLDANGGGN</sequence>
<gene>
    <name evidence="1" type="ORF">CCACVL1_26426</name>
</gene>
<keyword evidence="2" id="KW-1185">Reference proteome</keyword>
<organism evidence="1 2">
    <name type="scientific">Corchorus capsularis</name>
    <name type="common">Jute</name>
    <dbReference type="NCBI Taxonomy" id="210143"/>
    <lineage>
        <taxon>Eukaryota</taxon>
        <taxon>Viridiplantae</taxon>
        <taxon>Streptophyta</taxon>
        <taxon>Embryophyta</taxon>
        <taxon>Tracheophyta</taxon>
        <taxon>Spermatophyta</taxon>
        <taxon>Magnoliopsida</taxon>
        <taxon>eudicotyledons</taxon>
        <taxon>Gunneridae</taxon>
        <taxon>Pentapetalae</taxon>
        <taxon>rosids</taxon>
        <taxon>malvids</taxon>
        <taxon>Malvales</taxon>
        <taxon>Malvaceae</taxon>
        <taxon>Grewioideae</taxon>
        <taxon>Apeibeae</taxon>
        <taxon>Corchorus</taxon>
    </lineage>
</organism>
<dbReference type="Proteomes" id="UP000188268">
    <property type="component" value="Unassembled WGS sequence"/>
</dbReference>
<evidence type="ECO:0000313" key="2">
    <source>
        <dbReference type="Proteomes" id="UP000188268"/>
    </source>
</evidence>